<evidence type="ECO:0000256" key="1">
    <source>
        <dbReference type="SAM" id="MobiDB-lite"/>
    </source>
</evidence>
<evidence type="ECO:0000313" key="3">
    <source>
        <dbReference type="Proteomes" id="UP000053144"/>
    </source>
</evidence>
<feature type="region of interest" description="Disordered" evidence="1">
    <location>
        <begin position="81"/>
        <end position="140"/>
    </location>
</feature>
<gene>
    <name evidence="2" type="ORF">LR48_Vigan550s000100</name>
</gene>
<evidence type="ECO:0000313" key="2">
    <source>
        <dbReference type="EMBL" id="KOM28569.1"/>
    </source>
</evidence>
<proteinExistence type="predicted"/>
<protein>
    <submittedName>
        <fullName evidence="2">Uncharacterized protein</fullName>
    </submittedName>
</protein>
<dbReference type="Proteomes" id="UP000053144">
    <property type="component" value="Unassembled WGS sequence"/>
</dbReference>
<accession>A0A0L9TEI5</accession>
<dbReference type="AlphaFoldDB" id="A0A0L9TEI5"/>
<name>A0A0L9TEI5_PHAAN</name>
<dbReference type="Gramene" id="KOM28569">
    <property type="protein sequence ID" value="KOM28569"/>
    <property type="gene ID" value="LR48_Vigan550s000100"/>
</dbReference>
<feature type="compositionally biased region" description="Basic residues" evidence="1">
    <location>
        <begin position="106"/>
        <end position="121"/>
    </location>
</feature>
<dbReference type="EMBL" id="KQ258437">
    <property type="protein sequence ID" value="KOM28569.1"/>
    <property type="molecule type" value="Genomic_DNA"/>
</dbReference>
<sequence length="155" mass="18282">MPTWMAVRPFRCPRHPKGQRPFARFDNQIEPLFVRETLKNSHGILSPQDSPALSTLTKSVLQENAERRNVWYQGVPDTVREDAHVEGRPPNLVPESPIGPTTIRLPRYRRSPPLRIKRRVKAREEDPPRRQDRRRIWRFGTAQPYTSETLCKRRK</sequence>
<reference evidence="3" key="1">
    <citation type="journal article" date="2015" name="Proc. Natl. Acad. Sci. U.S.A.">
        <title>Genome sequencing of adzuki bean (Vigna angularis) provides insight into high starch and low fat accumulation and domestication.</title>
        <authorList>
            <person name="Yang K."/>
            <person name="Tian Z."/>
            <person name="Chen C."/>
            <person name="Luo L."/>
            <person name="Zhao B."/>
            <person name="Wang Z."/>
            <person name="Yu L."/>
            <person name="Li Y."/>
            <person name="Sun Y."/>
            <person name="Li W."/>
            <person name="Chen Y."/>
            <person name="Li Y."/>
            <person name="Zhang Y."/>
            <person name="Ai D."/>
            <person name="Zhao J."/>
            <person name="Shang C."/>
            <person name="Ma Y."/>
            <person name="Wu B."/>
            <person name="Wang M."/>
            <person name="Gao L."/>
            <person name="Sun D."/>
            <person name="Zhang P."/>
            <person name="Guo F."/>
            <person name="Wang W."/>
            <person name="Li Y."/>
            <person name="Wang J."/>
            <person name="Varshney R.K."/>
            <person name="Wang J."/>
            <person name="Ling H.Q."/>
            <person name="Wan P."/>
        </authorList>
    </citation>
    <scope>NUCLEOTIDE SEQUENCE</scope>
    <source>
        <strain evidence="3">cv. Jingnong 6</strain>
    </source>
</reference>
<organism evidence="2 3">
    <name type="scientific">Phaseolus angularis</name>
    <name type="common">Azuki bean</name>
    <name type="synonym">Vigna angularis</name>
    <dbReference type="NCBI Taxonomy" id="3914"/>
    <lineage>
        <taxon>Eukaryota</taxon>
        <taxon>Viridiplantae</taxon>
        <taxon>Streptophyta</taxon>
        <taxon>Embryophyta</taxon>
        <taxon>Tracheophyta</taxon>
        <taxon>Spermatophyta</taxon>
        <taxon>Magnoliopsida</taxon>
        <taxon>eudicotyledons</taxon>
        <taxon>Gunneridae</taxon>
        <taxon>Pentapetalae</taxon>
        <taxon>rosids</taxon>
        <taxon>fabids</taxon>
        <taxon>Fabales</taxon>
        <taxon>Fabaceae</taxon>
        <taxon>Papilionoideae</taxon>
        <taxon>50 kb inversion clade</taxon>
        <taxon>NPAAA clade</taxon>
        <taxon>indigoferoid/millettioid clade</taxon>
        <taxon>Phaseoleae</taxon>
        <taxon>Vigna</taxon>
    </lineage>
</organism>